<name>A0A249PLU5_9HYPH</name>
<geneLocation type="plasmid" evidence="2">
    <name>psj05684b</name>
</geneLocation>
<dbReference type="InterPro" id="IPR010466">
    <property type="entry name" value="DUF1058"/>
</dbReference>
<dbReference type="Proteomes" id="UP000217211">
    <property type="component" value="Plasmid pSJ05684b"/>
</dbReference>
<proteinExistence type="predicted"/>
<dbReference type="Pfam" id="PF06347">
    <property type="entry name" value="SH3_4"/>
    <property type="match status" value="2"/>
</dbReference>
<evidence type="ECO:0008006" key="3">
    <source>
        <dbReference type="Google" id="ProtNLM"/>
    </source>
</evidence>
<accession>A0A249PLU5</accession>
<evidence type="ECO:0000313" key="1">
    <source>
        <dbReference type="EMBL" id="ASY66717.1"/>
    </source>
</evidence>
<keyword evidence="1" id="KW-0614">Plasmid</keyword>
<evidence type="ECO:0000313" key="2">
    <source>
        <dbReference type="Proteomes" id="UP000217211"/>
    </source>
</evidence>
<dbReference type="EMBL" id="CP023068">
    <property type="protein sequence ID" value="ASY66717.1"/>
    <property type="molecule type" value="Genomic_DNA"/>
</dbReference>
<dbReference type="KEGG" id="esj:SJ05684_b57350"/>
<sequence>MVKWVYLSPGLPLEIFAEYGNWRKVRDQDGTVGWMYHGLLSGRRTGAIAPWKEGYVPMRDHASSIAPVAARLQTGLVVRLRSCSGTWCRVSGKNGGWSGYVRQQDIWGVYPGEVLP</sequence>
<keyword evidence="2" id="KW-1185">Reference proteome</keyword>
<reference evidence="1 2" key="1">
    <citation type="submission" date="2017-08" db="EMBL/GenBank/DDBJ databases">
        <title>Multipartite genome sequences of Sinorhizobium species nodulating soybeans.</title>
        <authorList>
            <person name="Tian C.F."/>
        </authorList>
    </citation>
    <scope>NUCLEOTIDE SEQUENCE [LARGE SCALE GENOMIC DNA]</scope>
    <source>
        <strain evidence="1 2">CCBAU 05684</strain>
        <plasmid evidence="2">psj05684b</plasmid>
    </source>
</reference>
<gene>
    <name evidence="1" type="ORF">SJ05684_b57350</name>
</gene>
<dbReference type="STRING" id="716928.GCA_000261485_03763"/>
<dbReference type="AlphaFoldDB" id="A0A249PLU5"/>
<protein>
    <recommendedName>
        <fullName evidence="3">SH3b domain-containing protein</fullName>
    </recommendedName>
</protein>
<organism evidence="1 2">
    <name type="scientific">Sinorhizobium sojae CCBAU 05684</name>
    <dbReference type="NCBI Taxonomy" id="716928"/>
    <lineage>
        <taxon>Bacteria</taxon>
        <taxon>Pseudomonadati</taxon>
        <taxon>Pseudomonadota</taxon>
        <taxon>Alphaproteobacteria</taxon>
        <taxon>Hyphomicrobiales</taxon>
        <taxon>Rhizobiaceae</taxon>
        <taxon>Sinorhizobium/Ensifer group</taxon>
        <taxon>Sinorhizobium</taxon>
    </lineage>
</organism>
<dbReference type="eggNOG" id="COG3807">
    <property type="taxonomic scope" value="Bacteria"/>
</dbReference>